<gene>
    <name evidence="1" type="ORF">SDC9_131054</name>
</gene>
<comment type="caution">
    <text evidence="1">The sequence shown here is derived from an EMBL/GenBank/DDBJ whole genome shotgun (WGS) entry which is preliminary data.</text>
</comment>
<evidence type="ECO:0000313" key="1">
    <source>
        <dbReference type="EMBL" id="MPM83984.1"/>
    </source>
</evidence>
<accession>A0A645D3U8</accession>
<proteinExistence type="predicted"/>
<protein>
    <submittedName>
        <fullName evidence="1">Uncharacterized protein</fullName>
    </submittedName>
</protein>
<dbReference type="AlphaFoldDB" id="A0A645D3U8"/>
<organism evidence="1">
    <name type="scientific">bioreactor metagenome</name>
    <dbReference type="NCBI Taxonomy" id="1076179"/>
    <lineage>
        <taxon>unclassified sequences</taxon>
        <taxon>metagenomes</taxon>
        <taxon>ecological metagenomes</taxon>
    </lineage>
</organism>
<dbReference type="AntiFam" id="ANF00154">
    <property type="entry name" value="Shadow ORF (opposite mnmG)"/>
</dbReference>
<name>A0A645D3U8_9ZZZZ</name>
<dbReference type="EMBL" id="VSSQ01032653">
    <property type="protein sequence ID" value="MPM83984.1"/>
    <property type="molecule type" value="Genomic_DNA"/>
</dbReference>
<sequence length="138" mass="14645">MQVLSLLQNPLHILLIAAPVALHPWRADGRALRAAEHAALQKSGVGGLGHFTAQGINLPHKLTFGRSADAGVTGHVAHAVKVDGHNEGGMPESCCGQPRLNAGMPRTDDDNIIFSSLVAQCLLLRLPCYDTLIFLLSV</sequence>
<reference evidence="1" key="1">
    <citation type="submission" date="2019-08" db="EMBL/GenBank/DDBJ databases">
        <authorList>
            <person name="Kucharzyk K."/>
            <person name="Murdoch R.W."/>
            <person name="Higgins S."/>
            <person name="Loffler F."/>
        </authorList>
    </citation>
    <scope>NUCLEOTIDE SEQUENCE</scope>
</reference>